<protein>
    <submittedName>
        <fullName evidence="6">MerR family transcriptional regulator</fullName>
    </submittedName>
</protein>
<dbReference type="SMART" id="SM00422">
    <property type="entry name" value="HTH_MERR"/>
    <property type="match status" value="1"/>
</dbReference>
<evidence type="ECO:0000313" key="6">
    <source>
        <dbReference type="EMBL" id="MBU3065182.1"/>
    </source>
</evidence>
<dbReference type="RefSeq" id="WP_215921030.1">
    <property type="nucleotide sequence ID" value="NZ_JAHKNI010000009.1"/>
</dbReference>
<keyword evidence="1" id="KW-0805">Transcription regulation</keyword>
<dbReference type="Pfam" id="PF13411">
    <property type="entry name" value="MerR_1"/>
    <property type="match status" value="1"/>
</dbReference>
<name>A0ABS6B4F1_9NOCA</name>
<dbReference type="InterPro" id="IPR000551">
    <property type="entry name" value="MerR-type_HTH_dom"/>
</dbReference>
<dbReference type="PROSITE" id="PS50937">
    <property type="entry name" value="HTH_MERR_2"/>
    <property type="match status" value="1"/>
</dbReference>
<dbReference type="PRINTS" id="PR00040">
    <property type="entry name" value="HTHMERR"/>
</dbReference>
<dbReference type="PANTHER" id="PTHR30204">
    <property type="entry name" value="REDOX-CYCLING DRUG-SENSING TRANSCRIPTIONAL ACTIVATOR SOXR"/>
    <property type="match status" value="1"/>
</dbReference>
<comment type="caution">
    <text evidence="6">The sequence shown here is derived from an EMBL/GenBank/DDBJ whole genome shotgun (WGS) entry which is preliminary data.</text>
</comment>
<sequence>MRIGELAELASTTPRALRYYESRGLLTARRDSSGYRSYDEADLAILRQIRTLQDCGFDLEEIRPFVDCLRAGHPSGDSCPSSAEVYRHKLGELDELIGQLQGVRNWILGRLEDAADRAAPSAPDRSPRCEFTTPATRIQVHGRNPAAASNKGDPQ</sequence>
<dbReference type="InterPro" id="IPR047057">
    <property type="entry name" value="MerR_fam"/>
</dbReference>
<dbReference type="CDD" id="cd01282">
    <property type="entry name" value="HTH_MerR-like_sg3"/>
    <property type="match status" value="1"/>
</dbReference>
<feature type="region of interest" description="Disordered" evidence="4">
    <location>
        <begin position="117"/>
        <end position="155"/>
    </location>
</feature>
<evidence type="ECO:0000313" key="7">
    <source>
        <dbReference type="Proteomes" id="UP000733379"/>
    </source>
</evidence>
<feature type="domain" description="HTH merR-type" evidence="5">
    <location>
        <begin position="1"/>
        <end position="68"/>
    </location>
</feature>
<evidence type="ECO:0000256" key="1">
    <source>
        <dbReference type="ARBA" id="ARBA00023015"/>
    </source>
</evidence>
<evidence type="ECO:0000259" key="5">
    <source>
        <dbReference type="PROSITE" id="PS50937"/>
    </source>
</evidence>
<evidence type="ECO:0000256" key="4">
    <source>
        <dbReference type="SAM" id="MobiDB-lite"/>
    </source>
</evidence>
<reference evidence="6 7" key="1">
    <citation type="submission" date="2021-06" db="EMBL/GenBank/DDBJ databases">
        <title>Actinomycetes sequencing.</title>
        <authorList>
            <person name="Shan Q."/>
        </authorList>
    </citation>
    <scope>NUCLEOTIDE SEQUENCE [LARGE SCALE GENOMIC DNA]</scope>
    <source>
        <strain evidence="6 7">NEAU-G5</strain>
    </source>
</reference>
<gene>
    <name evidence="6" type="ORF">KO481_27095</name>
</gene>
<evidence type="ECO:0000256" key="2">
    <source>
        <dbReference type="ARBA" id="ARBA00023125"/>
    </source>
</evidence>
<dbReference type="InterPro" id="IPR009061">
    <property type="entry name" value="DNA-bd_dom_put_sf"/>
</dbReference>
<dbReference type="Gene3D" id="1.10.1660.10">
    <property type="match status" value="1"/>
</dbReference>
<keyword evidence="2" id="KW-0238">DNA-binding</keyword>
<evidence type="ECO:0000256" key="3">
    <source>
        <dbReference type="ARBA" id="ARBA00023163"/>
    </source>
</evidence>
<keyword evidence="7" id="KW-1185">Reference proteome</keyword>
<organism evidence="6 7">
    <name type="scientific">Nocardia albiluteola</name>
    <dbReference type="NCBI Taxonomy" id="2842303"/>
    <lineage>
        <taxon>Bacteria</taxon>
        <taxon>Bacillati</taxon>
        <taxon>Actinomycetota</taxon>
        <taxon>Actinomycetes</taxon>
        <taxon>Mycobacteriales</taxon>
        <taxon>Nocardiaceae</taxon>
        <taxon>Nocardia</taxon>
    </lineage>
</organism>
<dbReference type="PANTHER" id="PTHR30204:SF94">
    <property type="entry name" value="HEAVY METAL-DEPENDENT TRANSCRIPTIONAL REGULATOR HI_0293-RELATED"/>
    <property type="match status" value="1"/>
</dbReference>
<keyword evidence="3" id="KW-0804">Transcription</keyword>
<dbReference type="Proteomes" id="UP000733379">
    <property type="component" value="Unassembled WGS sequence"/>
</dbReference>
<dbReference type="EMBL" id="JAHKNI010000009">
    <property type="protein sequence ID" value="MBU3065182.1"/>
    <property type="molecule type" value="Genomic_DNA"/>
</dbReference>
<proteinExistence type="predicted"/>
<dbReference type="SUPFAM" id="SSF46955">
    <property type="entry name" value="Putative DNA-binding domain"/>
    <property type="match status" value="1"/>
</dbReference>
<accession>A0ABS6B4F1</accession>